<gene>
    <name evidence="6" type="ordered locus">GM21_1102</name>
</gene>
<proteinExistence type="predicted"/>
<dbReference type="InterPro" id="IPR036890">
    <property type="entry name" value="HATPase_C_sf"/>
</dbReference>
<dbReference type="PROSITE" id="PS50112">
    <property type="entry name" value="PAS"/>
    <property type="match status" value="1"/>
</dbReference>
<dbReference type="eggNOG" id="COG4585">
    <property type="taxonomic scope" value="Bacteria"/>
</dbReference>
<evidence type="ECO:0000256" key="2">
    <source>
        <dbReference type="ARBA" id="ARBA00022777"/>
    </source>
</evidence>
<name>C6E2Z0_GEOSM</name>
<dbReference type="SMART" id="SM00091">
    <property type="entry name" value="PAS"/>
    <property type="match status" value="1"/>
</dbReference>
<dbReference type="InterPro" id="IPR003594">
    <property type="entry name" value="HATPase_dom"/>
</dbReference>
<dbReference type="HOGENOM" id="CLU_000445_114_0_7"/>
<dbReference type="InterPro" id="IPR013655">
    <property type="entry name" value="PAS_fold_3"/>
</dbReference>
<dbReference type="CDD" id="cd16917">
    <property type="entry name" value="HATPase_UhpB-NarQ-NarX-like"/>
    <property type="match status" value="1"/>
</dbReference>
<dbReference type="PROSITE" id="PS50109">
    <property type="entry name" value="HIS_KIN"/>
    <property type="match status" value="1"/>
</dbReference>
<organism evidence="6">
    <name type="scientific">Geobacter sp. (strain M21)</name>
    <dbReference type="NCBI Taxonomy" id="443144"/>
    <lineage>
        <taxon>Bacteria</taxon>
        <taxon>Pseudomonadati</taxon>
        <taxon>Thermodesulfobacteriota</taxon>
        <taxon>Desulfuromonadia</taxon>
        <taxon>Geobacterales</taxon>
        <taxon>Geobacteraceae</taxon>
        <taxon>Geobacter</taxon>
    </lineage>
</organism>
<dbReference type="NCBIfam" id="TIGR00229">
    <property type="entry name" value="sensory_box"/>
    <property type="match status" value="1"/>
</dbReference>
<protein>
    <submittedName>
        <fullName evidence="6">PAS/PAC sensor signal transduction histidine kinase</fullName>
        <ecNumber evidence="6">2.7.13.3</ecNumber>
    </submittedName>
</protein>
<dbReference type="Pfam" id="PF08447">
    <property type="entry name" value="PAS_3"/>
    <property type="match status" value="1"/>
</dbReference>
<keyword evidence="1 6" id="KW-0808">Transferase</keyword>
<dbReference type="InterPro" id="IPR011712">
    <property type="entry name" value="Sig_transdc_His_kin_sub3_dim/P"/>
</dbReference>
<dbReference type="SMART" id="SM00387">
    <property type="entry name" value="HATPase_c"/>
    <property type="match status" value="1"/>
</dbReference>
<keyword evidence="3" id="KW-0902">Two-component regulatory system</keyword>
<dbReference type="InterPro" id="IPR000014">
    <property type="entry name" value="PAS"/>
</dbReference>
<dbReference type="GO" id="GO:0046983">
    <property type="term" value="F:protein dimerization activity"/>
    <property type="evidence" value="ECO:0007669"/>
    <property type="project" value="InterPro"/>
</dbReference>
<dbReference type="EC" id="2.7.13.3" evidence="6"/>
<dbReference type="SUPFAM" id="SSF55785">
    <property type="entry name" value="PYP-like sensor domain (PAS domain)"/>
    <property type="match status" value="1"/>
</dbReference>
<dbReference type="InterPro" id="IPR050482">
    <property type="entry name" value="Sensor_HK_TwoCompSys"/>
</dbReference>
<dbReference type="PANTHER" id="PTHR24421:SF58">
    <property type="entry name" value="SIGNAL TRANSDUCTION HISTIDINE-PROTEIN KINASE_PHOSPHATASE UHPB"/>
    <property type="match status" value="1"/>
</dbReference>
<dbReference type="GO" id="GO:0000155">
    <property type="term" value="F:phosphorelay sensor kinase activity"/>
    <property type="evidence" value="ECO:0007669"/>
    <property type="project" value="InterPro"/>
</dbReference>
<evidence type="ECO:0000259" key="5">
    <source>
        <dbReference type="PROSITE" id="PS50112"/>
    </source>
</evidence>
<dbReference type="InterPro" id="IPR005467">
    <property type="entry name" value="His_kinase_dom"/>
</dbReference>
<feature type="domain" description="Histidine kinase" evidence="4">
    <location>
        <begin position="155"/>
        <end position="351"/>
    </location>
</feature>
<sequence>MNRHPPLKAESTPWENLEREQYQSFFSLIPDLACICSADGYFSYLNPAWEETLGYTKEELLSRCFSEFVHPDDKALTSVRMRQRARFVNHYRCRDGSYRWFEWNTAPNPDGTETFAIAREMNDLVQAQDALLVHQEQLRLLAIELSVVEERERRRIASELHDEIGQTLALAKIRLHDNLCNEQVTTGCARRVQHVSELVEKTIQAVRTLTFQISPPLLYEVGLKAAVEWLSEQFEAEHGLKIVIDSRESRMRLGEELSSTLYHVVRELLVNVVKHAGARTVTIRLRQMAHRVELTVKDDGGGFEIPAGAERSGGFGLFNIRQRIQHLGGVVKIVAEPGHGVEVDLTVPVGKRTANRQAKKQEKG</sequence>
<dbReference type="EMBL" id="CP001661">
    <property type="protein sequence ID" value="ACT17163.1"/>
    <property type="molecule type" value="Genomic_DNA"/>
</dbReference>
<dbReference type="Pfam" id="PF02518">
    <property type="entry name" value="HATPase_c"/>
    <property type="match status" value="1"/>
</dbReference>
<dbReference type="Gene3D" id="3.30.450.20">
    <property type="entry name" value="PAS domain"/>
    <property type="match status" value="1"/>
</dbReference>
<evidence type="ECO:0000256" key="1">
    <source>
        <dbReference type="ARBA" id="ARBA00022679"/>
    </source>
</evidence>
<dbReference type="Pfam" id="PF07730">
    <property type="entry name" value="HisKA_3"/>
    <property type="match status" value="1"/>
</dbReference>
<dbReference type="InterPro" id="IPR035965">
    <property type="entry name" value="PAS-like_dom_sf"/>
</dbReference>
<dbReference type="Gene3D" id="3.30.565.10">
    <property type="entry name" value="Histidine kinase-like ATPase, C-terminal domain"/>
    <property type="match status" value="1"/>
</dbReference>
<evidence type="ECO:0000313" key="6">
    <source>
        <dbReference type="EMBL" id="ACT17163.1"/>
    </source>
</evidence>
<dbReference type="CDD" id="cd00130">
    <property type="entry name" value="PAS"/>
    <property type="match status" value="1"/>
</dbReference>
<dbReference type="STRING" id="443144.GM21_1102"/>
<dbReference type="SUPFAM" id="SSF55874">
    <property type="entry name" value="ATPase domain of HSP90 chaperone/DNA topoisomerase II/histidine kinase"/>
    <property type="match status" value="1"/>
</dbReference>
<evidence type="ECO:0000259" key="4">
    <source>
        <dbReference type="PROSITE" id="PS50109"/>
    </source>
</evidence>
<reference evidence="6" key="1">
    <citation type="submission" date="2009-07" db="EMBL/GenBank/DDBJ databases">
        <title>Complete sequence of Geobacter sp. M21.</title>
        <authorList>
            <consortium name="US DOE Joint Genome Institute"/>
            <person name="Lucas S."/>
            <person name="Copeland A."/>
            <person name="Lapidus A."/>
            <person name="Glavina del Rio T."/>
            <person name="Dalin E."/>
            <person name="Tice H."/>
            <person name="Bruce D."/>
            <person name="Goodwin L."/>
            <person name="Pitluck S."/>
            <person name="Saunders E."/>
            <person name="Brettin T."/>
            <person name="Detter J.C."/>
            <person name="Han C."/>
            <person name="Larimer F."/>
            <person name="Land M."/>
            <person name="Hauser L."/>
            <person name="Kyrpides N."/>
            <person name="Ovchinnikova G."/>
            <person name="Lovley D."/>
        </authorList>
    </citation>
    <scope>NUCLEOTIDE SEQUENCE [LARGE SCALE GENOMIC DNA]</scope>
    <source>
        <strain evidence="6">M21</strain>
    </source>
</reference>
<dbReference type="AlphaFoldDB" id="C6E2Z0"/>
<dbReference type="Gene3D" id="1.20.5.1930">
    <property type="match status" value="1"/>
</dbReference>
<evidence type="ECO:0000256" key="3">
    <source>
        <dbReference type="ARBA" id="ARBA00023012"/>
    </source>
</evidence>
<feature type="domain" description="PAS" evidence="5">
    <location>
        <begin position="18"/>
        <end position="74"/>
    </location>
</feature>
<dbReference type="OrthoDB" id="6231at2"/>
<accession>C6E2Z0</accession>
<dbReference type="PANTHER" id="PTHR24421">
    <property type="entry name" value="NITRATE/NITRITE SENSOR PROTEIN NARX-RELATED"/>
    <property type="match status" value="1"/>
</dbReference>
<dbReference type="KEGG" id="gem:GM21_1102"/>
<keyword evidence="2 6" id="KW-0418">Kinase</keyword>
<dbReference type="GO" id="GO:0016020">
    <property type="term" value="C:membrane"/>
    <property type="evidence" value="ECO:0007669"/>
    <property type="project" value="InterPro"/>
</dbReference>